<dbReference type="SMART" id="SM00382">
    <property type="entry name" value="AAA"/>
    <property type="match status" value="2"/>
</dbReference>
<dbReference type="InterPro" id="IPR003439">
    <property type="entry name" value="ABC_transporter-like_ATP-bd"/>
</dbReference>
<dbReference type="HOGENOM" id="CLU_000604_92_0_9"/>
<protein>
    <recommendedName>
        <fullName evidence="9">ABC transporter domain-containing protein</fullName>
    </recommendedName>
</protein>
<dbReference type="PATRIC" id="fig|742737.3.peg.3663"/>
<dbReference type="GO" id="GO:0005886">
    <property type="term" value="C:plasma membrane"/>
    <property type="evidence" value="ECO:0007669"/>
    <property type="project" value="UniProtKB-SubCell"/>
</dbReference>
<keyword evidence="2" id="KW-0813">Transport</keyword>
<dbReference type="InterPro" id="IPR027417">
    <property type="entry name" value="P-loop_NTPase"/>
</dbReference>
<keyword evidence="8" id="KW-0472">Membrane</keyword>
<gene>
    <name evidence="10" type="ORF">HMPREF9473_03684</name>
</gene>
<evidence type="ECO:0000256" key="3">
    <source>
        <dbReference type="ARBA" id="ARBA00022475"/>
    </source>
</evidence>
<sequence>MAKELLRMEGITKIYGNGFMANKDISFSVNAGEIHALIGENGAGKTTLMKILFGLENCQEGKIFIRGEECHIANPLDAIAKGVGMVHQHFMLVPNLTVAENIVLGIEPGHGQIFDRKQAIQMTKEVSEKYQLAVDPNALVRDLSVGLKQKVELLKALIRGVEVLILDEPTAVLTPQETRDLFRQLKILREHDYGIIFISHKLEEIMELCDSATVLRHGRVSGTIARADMDEVKLSKLIVGRDVVSEVERNEADCGETVLKVRNLSYVDDVGKCLVKDVSFGIRAGEIVGIAGVEGNGQTELSEMITGLLPIAEGEVEINGSTTKGLNIRKIRDLGLAHISEDRMTYGCAPDLSVYDNLASIYLDNQSFVKGLFVNKKVVSEYVKGCIEEFEIACDSEASPVRMLSGGNIQKVIVAREFTSGANLIIANQPTRGIDVGTAALIHKLLHRYTREKKFAVLLISSDLNEVLNLSDRLLVMRGGEFGAQFTDVSKVTDEILGEYMLGIKKMTSEERGELY</sequence>
<dbReference type="Gene3D" id="3.40.50.300">
    <property type="entry name" value="P-loop containing nucleotide triphosphate hydrolases"/>
    <property type="match status" value="2"/>
</dbReference>
<evidence type="ECO:0000256" key="8">
    <source>
        <dbReference type="ARBA" id="ARBA00023136"/>
    </source>
</evidence>
<evidence type="ECO:0000256" key="4">
    <source>
        <dbReference type="ARBA" id="ARBA00022737"/>
    </source>
</evidence>
<keyword evidence="4" id="KW-0677">Repeat</keyword>
<dbReference type="GO" id="GO:0005524">
    <property type="term" value="F:ATP binding"/>
    <property type="evidence" value="ECO:0007669"/>
    <property type="project" value="UniProtKB-KW"/>
</dbReference>
<keyword evidence="6" id="KW-0067">ATP-binding</keyword>
<feature type="domain" description="ABC transporter" evidence="9">
    <location>
        <begin position="6"/>
        <end position="242"/>
    </location>
</feature>
<dbReference type="SUPFAM" id="SSF52540">
    <property type="entry name" value="P-loop containing nucleoside triphosphate hydrolases"/>
    <property type="match status" value="2"/>
</dbReference>
<dbReference type="InterPro" id="IPR050107">
    <property type="entry name" value="ABC_carbohydrate_import_ATPase"/>
</dbReference>
<dbReference type="EMBL" id="ADLN01000104">
    <property type="protein sequence ID" value="EHI58226.1"/>
    <property type="molecule type" value="Genomic_DNA"/>
</dbReference>
<proteinExistence type="predicted"/>
<feature type="domain" description="ABC transporter" evidence="9">
    <location>
        <begin position="259"/>
        <end position="504"/>
    </location>
</feature>
<evidence type="ECO:0000259" key="9">
    <source>
        <dbReference type="PROSITE" id="PS50893"/>
    </source>
</evidence>
<keyword evidence="3" id="KW-1003">Cell membrane</keyword>
<keyword evidence="5" id="KW-0547">Nucleotide-binding</keyword>
<dbReference type="Pfam" id="PF00005">
    <property type="entry name" value="ABC_tran"/>
    <property type="match status" value="2"/>
</dbReference>
<evidence type="ECO:0000256" key="6">
    <source>
        <dbReference type="ARBA" id="ARBA00022840"/>
    </source>
</evidence>
<dbReference type="PROSITE" id="PS00211">
    <property type="entry name" value="ABC_TRANSPORTER_1"/>
    <property type="match status" value="1"/>
</dbReference>
<dbReference type="PROSITE" id="PS50893">
    <property type="entry name" value="ABC_TRANSPORTER_2"/>
    <property type="match status" value="2"/>
</dbReference>
<dbReference type="CDD" id="cd03216">
    <property type="entry name" value="ABC_Carb_Monos_I"/>
    <property type="match status" value="1"/>
</dbReference>
<dbReference type="FunFam" id="3.40.50.300:FF:000127">
    <property type="entry name" value="Ribose import ATP-binding protein RbsA"/>
    <property type="match status" value="1"/>
</dbReference>
<evidence type="ECO:0000256" key="1">
    <source>
        <dbReference type="ARBA" id="ARBA00004202"/>
    </source>
</evidence>
<dbReference type="Proteomes" id="UP000005384">
    <property type="component" value="Unassembled WGS sequence"/>
</dbReference>
<evidence type="ECO:0000256" key="7">
    <source>
        <dbReference type="ARBA" id="ARBA00022967"/>
    </source>
</evidence>
<keyword evidence="7" id="KW-1278">Translocase</keyword>
<comment type="subcellular location">
    <subcellularLocation>
        <location evidence="1">Cell membrane</location>
        <topology evidence="1">Peripheral membrane protein</topology>
    </subcellularLocation>
</comment>
<keyword evidence="11" id="KW-1185">Reference proteome</keyword>
<dbReference type="CDD" id="cd03215">
    <property type="entry name" value="ABC_Carb_Monos_II"/>
    <property type="match status" value="1"/>
</dbReference>
<reference evidence="10 11" key="1">
    <citation type="submission" date="2011-08" db="EMBL/GenBank/DDBJ databases">
        <title>The Genome Sequence of Clostridium hathewayi WAL-18680.</title>
        <authorList>
            <consortium name="The Broad Institute Genome Sequencing Platform"/>
            <person name="Earl A."/>
            <person name="Ward D."/>
            <person name="Feldgarden M."/>
            <person name="Gevers D."/>
            <person name="Finegold S.M."/>
            <person name="Summanen P.H."/>
            <person name="Molitoris D.R."/>
            <person name="Song M."/>
            <person name="Daigneault M."/>
            <person name="Allen-Vercoe E."/>
            <person name="Young S.K."/>
            <person name="Zeng Q."/>
            <person name="Gargeya S."/>
            <person name="Fitzgerald M."/>
            <person name="Haas B."/>
            <person name="Abouelleil A."/>
            <person name="Alvarado L."/>
            <person name="Arachchi H.M."/>
            <person name="Berlin A."/>
            <person name="Brown A."/>
            <person name="Chapman S.B."/>
            <person name="Chen Z."/>
            <person name="Dunbar C."/>
            <person name="Freedman E."/>
            <person name="Gearin G."/>
            <person name="Gellesch M."/>
            <person name="Goldberg J."/>
            <person name="Griggs A."/>
            <person name="Gujja S."/>
            <person name="Heiman D."/>
            <person name="Howarth C."/>
            <person name="Larson L."/>
            <person name="Lui A."/>
            <person name="MacDonald P.J.P."/>
            <person name="Montmayeur A."/>
            <person name="Murphy C."/>
            <person name="Neiman D."/>
            <person name="Pearson M."/>
            <person name="Priest M."/>
            <person name="Roberts A."/>
            <person name="Saif S."/>
            <person name="Shea T."/>
            <person name="Shenoy N."/>
            <person name="Sisk P."/>
            <person name="Stolte C."/>
            <person name="Sykes S."/>
            <person name="Wortman J."/>
            <person name="Nusbaum C."/>
            <person name="Birren B."/>
        </authorList>
    </citation>
    <scope>NUCLEOTIDE SEQUENCE [LARGE SCALE GENOMIC DNA]</scope>
    <source>
        <strain evidence="10 11">WAL-18680</strain>
    </source>
</reference>
<dbReference type="OrthoDB" id="9771863at2"/>
<name>G5IJK6_9FIRM</name>
<comment type="caution">
    <text evidence="10">The sequence shown here is derived from an EMBL/GenBank/DDBJ whole genome shotgun (WGS) entry which is preliminary data.</text>
</comment>
<dbReference type="InterPro" id="IPR017871">
    <property type="entry name" value="ABC_transporter-like_CS"/>
</dbReference>
<dbReference type="PANTHER" id="PTHR43790">
    <property type="entry name" value="CARBOHYDRATE TRANSPORT ATP-BINDING PROTEIN MG119-RELATED"/>
    <property type="match status" value="1"/>
</dbReference>
<evidence type="ECO:0000313" key="11">
    <source>
        <dbReference type="Proteomes" id="UP000005384"/>
    </source>
</evidence>
<dbReference type="InterPro" id="IPR003593">
    <property type="entry name" value="AAA+_ATPase"/>
</dbReference>
<dbReference type="RefSeq" id="WP_006781675.1">
    <property type="nucleotide sequence ID" value="NZ_CP040506.1"/>
</dbReference>
<evidence type="ECO:0000313" key="10">
    <source>
        <dbReference type="EMBL" id="EHI58226.1"/>
    </source>
</evidence>
<dbReference type="AlphaFoldDB" id="G5IJK6"/>
<evidence type="ECO:0000256" key="2">
    <source>
        <dbReference type="ARBA" id="ARBA00022448"/>
    </source>
</evidence>
<dbReference type="PANTHER" id="PTHR43790:SF4">
    <property type="entry name" value="GUANOSINE IMPORT ATP-BINDING PROTEIN NUPO"/>
    <property type="match status" value="1"/>
</dbReference>
<dbReference type="GO" id="GO:0016887">
    <property type="term" value="F:ATP hydrolysis activity"/>
    <property type="evidence" value="ECO:0007669"/>
    <property type="project" value="InterPro"/>
</dbReference>
<evidence type="ECO:0000256" key="5">
    <source>
        <dbReference type="ARBA" id="ARBA00022741"/>
    </source>
</evidence>
<accession>G5IJK6</accession>
<organism evidence="10 11">
    <name type="scientific">Hungatella hathewayi WAL-18680</name>
    <dbReference type="NCBI Taxonomy" id="742737"/>
    <lineage>
        <taxon>Bacteria</taxon>
        <taxon>Bacillati</taxon>
        <taxon>Bacillota</taxon>
        <taxon>Clostridia</taxon>
        <taxon>Lachnospirales</taxon>
        <taxon>Lachnospiraceae</taxon>
        <taxon>Hungatella</taxon>
    </lineage>
</organism>